<accession>A0ABW4XYN9</accession>
<dbReference type="EMBL" id="JBHUHU010000003">
    <property type="protein sequence ID" value="MFD2100620.1"/>
    <property type="molecule type" value="Genomic_DNA"/>
</dbReference>
<name>A0ABW4XYN9_9FLAO</name>
<sequence>MAYKSKNEQSINQGILTSHVFTQNGTVFLRSAEEVGVDEWSAINFHWMPVLQLERELGS</sequence>
<keyword evidence="2" id="KW-1185">Reference proteome</keyword>
<dbReference type="RefSeq" id="WP_379831324.1">
    <property type="nucleotide sequence ID" value="NZ_JBHUHU010000003.1"/>
</dbReference>
<evidence type="ECO:0000313" key="2">
    <source>
        <dbReference type="Proteomes" id="UP001597342"/>
    </source>
</evidence>
<proteinExistence type="predicted"/>
<evidence type="ECO:0000313" key="1">
    <source>
        <dbReference type="EMBL" id="MFD2100620.1"/>
    </source>
</evidence>
<organism evidence="1 2">
    <name type="scientific">Flagellimonas iocasae</name>
    <dbReference type="NCBI Taxonomy" id="2055905"/>
    <lineage>
        <taxon>Bacteria</taxon>
        <taxon>Pseudomonadati</taxon>
        <taxon>Bacteroidota</taxon>
        <taxon>Flavobacteriia</taxon>
        <taxon>Flavobacteriales</taxon>
        <taxon>Flavobacteriaceae</taxon>
        <taxon>Flagellimonas</taxon>
    </lineage>
</organism>
<gene>
    <name evidence="1" type="ORF">ACFSJE_12595</name>
</gene>
<protein>
    <submittedName>
        <fullName evidence="1">Uncharacterized protein</fullName>
    </submittedName>
</protein>
<reference evidence="2" key="1">
    <citation type="journal article" date="2019" name="Int. J. Syst. Evol. Microbiol.">
        <title>The Global Catalogue of Microorganisms (GCM) 10K type strain sequencing project: providing services to taxonomists for standard genome sequencing and annotation.</title>
        <authorList>
            <consortium name="The Broad Institute Genomics Platform"/>
            <consortium name="The Broad Institute Genome Sequencing Center for Infectious Disease"/>
            <person name="Wu L."/>
            <person name="Ma J."/>
        </authorList>
    </citation>
    <scope>NUCLEOTIDE SEQUENCE [LARGE SCALE GENOMIC DNA]</scope>
    <source>
        <strain evidence="2">JCM 3389</strain>
    </source>
</reference>
<dbReference type="Proteomes" id="UP001597342">
    <property type="component" value="Unassembled WGS sequence"/>
</dbReference>
<comment type="caution">
    <text evidence="1">The sequence shown here is derived from an EMBL/GenBank/DDBJ whole genome shotgun (WGS) entry which is preliminary data.</text>
</comment>